<dbReference type="Proteomes" id="UP000680038">
    <property type="component" value="Unassembled WGS sequence"/>
</dbReference>
<proteinExistence type="predicted"/>
<dbReference type="AlphaFoldDB" id="A0A916J9A5"/>
<dbReference type="EMBL" id="CAJRAF010000001">
    <property type="protein sequence ID" value="CAG4992286.1"/>
    <property type="molecule type" value="Genomic_DNA"/>
</dbReference>
<gene>
    <name evidence="1" type="ORF">DYBT9275_00931</name>
</gene>
<keyword evidence="2" id="KW-1185">Reference proteome</keyword>
<accession>A0A916J9A5</accession>
<reference evidence="1" key="1">
    <citation type="submission" date="2021-04" db="EMBL/GenBank/DDBJ databases">
        <authorList>
            <person name="Rodrigo-Torres L."/>
            <person name="Arahal R. D."/>
            <person name="Lucena T."/>
        </authorList>
    </citation>
    <scope>NUCLEOTIDE SEQUENCE</scope>
    <source>
        <strain evidence="1">CECT 9275</strain>
    </source>
</reference>
<evidence type="ECO:0000313" key="1">
    <source>
        <dbReference type="EMBL" id="CAG4992286.1"/>
    </source>
</evidence>
<sequence>MENFFYKIVAPDMVWLHYYDEYKTKHFRELLGKEAREFIESMQSFAKDLANMLDEEGDE</sequence>
<evidence type="ECO:0000313" key="2">
    <source>
        <dbReference type="Proteomes" id="UP000680038"/>
    </source>
</evidence>
<comment type="caution">
    <text evidence="1">The sequence shown here is derived from an EMBL/GenBank/DDBJ whole genome shotgun (WGS) entry which is preliminary data.</text>
</comment>
<dbReference type="RefSeq" id="WP_215237636.1">
    <property type="nucleotide sequence ID" value="NZ_CAJRAF010000001.1"/>
</dbReference>
<organism evidence="1 2">
    <name type="scientific">Dyadobacter helix</name>
    <dbReference type="NCBI Taxonomy" id="2822344"/>
    <lineage>
        <taxon>Bacteria</taxon>
        <taxon>Pseudomonadati</taxon>
        <taxon>Bacteroidota</taxon>
        <taxon>Cytophagia</taxon>
        <taxon>Cytophagales</taxon>
        <taxon>Spirosomataceae</taxon>
        <taxon>Dyadobacter</taxon>
    </lineage>
</organism>
<protein>
    <submittedName>
        <fullName evidence="1">Uncharacterized protein</fullName>
    </submittedName>
</protein>
<name>A0A916J9A5_9BACT</name>